<protein>
    <submittedName>
        <fullName evidence="4">Uncharacterized protein</fullName>
    </submittedName>
</protein>
<dbReference type="Proteomes" id="UP000663879">
    <property type="component" value="Unassembled WGS sequence"/>
</dbReference>
<proteinExistence type="predicted"/>
<evidence type="ECO:0000313" key="4">
    <source>
        <dbReference type="EMBL" id="CAF0891386.1"/>
    </source>
</evidence>
<dbReference type="Pfam" id="PF12796">
    <property type="entry name" value="Ank_2"/>
    <property type="match status" value="2"/>
</dbReference>
<sequence length="487" mass="55508">MGSLFCSYYVNNRITRVRKAIKTSRVEELRTELGDFLDNPNNIMNISIDSNGNTPLLLSIEARQLASFMYILDELKVDPNIPNEFTLYTPLHLCCLTAPFDQKRMETSFRSRPKLEISKSCGDLTSKPKFEMKESIFSNRSENYKNNKTLLTKKLSNSKKKKMYESEDSAINSIGRQSNTESNNISFSNVKVNQEPINSDTLTKMINLLIEKGADLDRLAKVNRLTRMPGFEALRYVTPLHIAIYNKNLTAINLLIKNGANVNLCDPVSKISPLHMACYMSKIELVSALLQSKLIDVQLRSKNGFNCLHYLALSENDENSFGIGMLLMSNLIKKYESMYASNSSDFFHTCDYKIRNFVNQIGVEMNQTPLMFACMKNKLNLIKILLDYDADINCKDKIGKCACDYGKANESCVYLLNSFNRFKKITMKKKSKKSTCYEMENIDLEENFEHNTNSNDILSVKSLKLDSISLNSLNADHSTAELYKTSF</sequence>
<keyword evidence="5" id="KW-1185">Reference proteome</keyword>
<dbReference type="Gene3D" id="1.25.40.20">
    <property type="entry name" value="Ankyrin repeat-containing domain"/>
    <property type="match status" value="2"/>
</dbReference>
<feature type="repeat" description="ANK" evidence="3">
    <location>
        <begin position="365"/>
        <end position="397"/>
    </location>
</feature>
<dbReference type="EMBL" id="CAJNOC010001790">
    <property type="protein sequence ID" value="CAF0891386.1"/>
    <property type="molecule type" value="Genomic_DNA"/>
</dbReference>
<keyword evidence="2 3" id="KW-0040">ANK repeat</keyword>
<evidence type="ECO:0000313" key="5">
    <source>
        <dbReference type="Proteomes" id="UP000663879"/>
    </source>
</evidence>
<dbReference type="PROSITE" id="PS50088">
    <property type="entry name" value="ANK_REPEAT"/>
    <property type="match status" value="2"/>
</dbReference>
<organism evidence="4 5">
    <name type="scientific">Brachionus calyciflorus</name>
    <dbReference type="NCBI Taxonomy" id="104777"/>
    <lineage>
        <taxon>Eukaryota</taxon>
        <taxon>Metazoa</taxon>
        <taxon>Spiralia</taxon>
        <taxon>Gnathifera</taxon>
        <taxon>Rotifera</taxon>
        <taxon>Eurotatoria</taxon>
        <taxon>Monogononta</taxon>
        <taxon>Pseudotrocha</taxon>
        <taxon>Ploima</taxon>
        <taxon>Brachionidae</taxon>
        <taxon>Brachionus</taxon>
    </lineage>
</organism>
<evidence type="ECO:0000256" key="3">
    <source>
        <dbReference type="PROSITE-ProRule" id="PRU00023"/>
    </source>
</evidence>
<reference evidence="4" key="1">
    <citation type="submission" date="2021-02" db="EMBL/GenBank/DDBJ databases">
        <authorList>
            <person name="Nowell W R."/>
        </authorList>
    </citation>
    <scope>NUCLEOTIDE SEQUENCE</scope>
    <source>
        <strain evidence="4">Ploen Becks lab</strain>
    </source>
</reference>
<gene>
    <name evidence="4" type="ORF">OXX778_LOCUS10929</name>
</gene>
<keyword evidence="1" id="KW-0677">Repeat</keyword>
<dbReference type="PANTHER" id="PTHR24126">
    <property type="entry name" value="ANKYRIN REPEAT, PH AND SEC7 DOMAIN CONTAINING PROTEIN SECG-RELATED"/>
    <property type="match status" value="1"/>
</dbReference>
<dbReference type="InterPro" id="IPR002110">
    <property type="entry name" value="Ankyrin_rpt"/>
</dbReference>
<dbReference type="PANTHER" id="PTHR24126:SF14">
    <property type="entry name" value="ANK_REP_REGION DOMAIN-CONTAINING PROTEIN"/>
    <property type="match status" value="1"/>
</dbReference>
<accession>A0A813YZK1</accession>
<dbReference type="AlphaFoldDB" id="A0A813YZK1"/>
<comment type="caution">
    <text evidence="4">The sequence shown here is derived from an EMBL/GenBank/DDBJ whole genome shotgun (WGS) entry which is preliminary data.</text>
</comment>
<evidence type="ECO:0000256" key="2">
    <source>
        <dbReference type="ARBA" id="ARBA00023043"/>
    </source>
</evidence>
<dbReference type="InterPro" id="IPR036770">
    <property type="entry name" value="Ankyrin_rpt-contain_sf"/>
</dbReference>
<feature type="repeat" description="ANK" evidence="3">
    <location>
        <begin position="235"/>
        <end position="267"/>
    </location>
</feature>
<dbReference type="OrthoDB" id="194358at2759"/>
<evidence type="ECO:0000256" key="1">
    <source>
        <dbReference type="ARBA" id="ARBA00022737"/>
    </source>
</evidence>
<dbReference type="SUPFAM" id="SSF48403">
    <property type="entry name" value="Ankyrin repeat"/>
    <property type="match status" value="1"/>
</dbReference>
<name>A0A813YZK1_9BILA</name>
<dbReference type="PROSITE" id="PS50297">
    <property type="entry name" value="ANK_REP_REGION"/>
    <property type="match status" value="2"/>
</dbReference>
<dbReference type="SMART" id="SM00248">
    <property type="entry name" value="ANK"/>
    <property type="match status" value="5"/>
</dbReference>